<dbReference type="PANTHER" id="PTHR11886">
    <property type="entry name" value="DYNEIN LIGHT CHAIN"/>
    <property type="match status" value="1"/>
</dbReference>
<dbReference type="AlphaFoldDB" id="A0A9P0MUC7"/>
<keyword evidence="5 10" id="KW-0493">Microtubule</keyword>
<evidence type="ECO:0000256" key="1">
    <source>
        <dbReference type="ARBA" id="ARBA00004123"/>
    </source>
</evidence>
<dbReference type="Gene3D" id="3.30.740.10">
    <property type="entry name" value="Protein Inhibitor Of Neuronal Nitric Oxide Synthase"/>
    <property type="match status" value="1"/>
</dbReference>
<gene>
    <name evidence="12" type="ORF">NEZAVI_LOCUS13124</name>
</gene>
<keyword evidence="10" id="KW-0243">Dynein</keyword>
<keyword evidence="8 10" id="KW-0206">Cytoskeleton</keyword>
<evidence type="ECO:0000256" key="3">
    <source>
        <dbReference type="ARBA" id="ARBA00022448"/>
    </source>
</evidence>
<name>A0A9P0MUC7_NEZVI</name>
<keyword evidence="9" id="KW-0539">Nucleus</keyword>
<sequence length="174" mass="19447">MGTGSSHTKPSSDQASRNATSPKSTEETRKFQDESWRSRSVGKEINYSVSGRGDAVSVVRSIKSTSCGDSPPSQHTQAVRPNSQIRGIPCIDVVNTDMPQERQEFAIEIMMKAVRNVRMFRDVAEVVKKEMDIKFGSAWQCVVGREFGINISHMYGYFLFVTLDSLAILLYKTD</sequence>
<dbReference type="Pfam" id="PF01221">
    <property type="entry name" value="Dynein_light"/>
    <property type="match status" value="1"/>
</dbReference>
<keyword evidence="13" id="KW-1185">Reference proteome</keyword>
<dbReference type="SMART" id="SM01375">
    <property type="entry name" value="Dynein_light"/>
    <property type="match status" value="1"/>
</dbReference>
<feature type="compositionally biased region" description="Polar residues" evidence="11">
    <location>
        <begin position="1"/>
        <end position="23"/>
    </location>
</feature>
<evidence type="ECO:0000256" key="8">
    <source>
        <dbReference type="ARBA" id="ARBA00023212"/>
    </source>
</evidence>
<keyword evidence="4 10" id="KW-0963">Cytoplasm</keyword>
<evidence type="ECO:0000256" key="9">
    <source>
        <dbReference type="ARBA" id="ARBA00023242"/>
    </source>
</evidence>
<dbReference type="FunFam" id="3.30.740.10:FF:000005">
    <property type="entry name" value="Dynein light chain"/>
    <property type="match status" value="1"/>
</dbReference>
<proteinExistence type="inferred from homology"/>
<dbReference type="SUPFAM" id="SSF54648">
    <property type="entry name" value="DLC"/>
    <property type="match status" value="1"/>
</dbReference>
<dbReference type="InterPro" id="IPR001372">
    <property type="entry name" value="Dynein_light_chain_typ-1/2"/>
</dbReference>
<evidence type="ECO:0000256" key="2">
    <source>
        <dbReference type="ARBA" id="ARBA00004245"/>
    </source>
</evidence>
<dbReference type="GO" id="GO:0051028">
    <property type="term" value="P:mRNA transport"/>
    <property type="evidence" value="ECO:0007669"/>
    <property type="project" value="UniProtKB-KW"/>
</dbReference>
<feature type="region of interest" description="Disordered" evidence="11">
    <location>
        <begin position="1"/>
        <end position="44"/>
    </location>
</feature>
<accession>A0A9P0MUC7</accession>
<keyword evidence="7" id="KW-0653">Protein transport</keyword>
<evidence type="ECO:0000256" key="4">
    <source>
        <dbReference type="ARBA" id="ARBA00022490"/>
    </source>
</evidence>
<keyword evidence="3" id="KW-0813">Transport</keyword>
<organism evidence="12 13">
    <name type="scientific">Nezara viridula</name>
    <name type="common">Southern green stink bug</name>
    <name type="synonym">Cimex viridulus</name>
    <dbReference type="NCBI Taxonomy" id="85310"/>
    <lineage>
        <taxon>Eukaryota</taxon>
        <taxon>Metazoa</taxon>
        <taxon>Ecdysozoa</taxon>
        <taxon>Arthropoda</taxon>
        <taxon>Hexapoda</taxon>
        <taxon>Insecta</taxon>
        <taxon>Pterygota</taxon>
        <taxon>Neoptera</taxon>
        <taxon>Paraneoptera</taxon>
        <taxon>Hemiptera</taxon>
        <taxon>Heteroptera</taxon>
        <taxon>Panheteroptera</taxon>
        <taxon>Pentatomomorpha</taxon>
        <taxon>Pentatomoidea</taxon>
        <taxon>Pentatomidae</taxon>
        <taxon>Pentatominae</taxon>
        <taxon>Nezara</taxon>
    </lineage>
</organism>
<comment type="subcellular location">
    <subcellularLocation>
        <location evidence="2 10">Cytoplasm</location>
        <location evidence="2 10">Cytoskeleton</location>
    </subcellularLocation>
    <subcellularLocation>
        <location evidence="1">Nucleus</location>
    </subcellularLocation>
</comment>
<evidence type="ECO:0000256" key="7">
    <source>
        <dbReference type="ARBA" id="ARBA00022927"/>
    </source>
</evidence>
<dbReference type="GO" id="GO:0005634">
    <property type="term" value="C:nucleus"/>
    <property type="evidence" value="ECO:0007669"/>
    <property type="project" value="UniProtKB-SubCell"/>
</dbReference>
<dbReference type="GO" id="GO:0045505">
    <property type="term" value="F:dynein intermediate chain binding"/>
    <property type="evidence" value="ECO:0007669"/>
    <property type="project" value="TreeGrafter"/>
</dbReference>
<keyword evidence="10" id="KW-0505">Motor protein</keyword>
<dbReference type="Proteomes" id="UP001152798">
    <property type="component" value="Chromosome 6"/>
</dbReference>
<keyword evidence="6" id="KW-0509">mRNA transport</keyword>
<dbReference type="GO" id="GO:0005874">
    <property type="term" value="C:microtubule"/>
    <property type="evidence" value="ECO:0007669"/>
    <property type="project" value="UniProtKB-KW"/>
</dbReference>
<comment type="similarity">
    <text evidence="10">Belongs to the dynein light chain family.</text>
</comment>
<dbReference type="GO" id="GO:0015031">
    <property type="term" value="P:protein transport"/>
    <property type="evidence" value="ECO:0007669"/>
    <property type="project" value="UniProtKB-KW"/>
</dbReference>
<dbReference type="GO" id="GO:0007017">
    <property type="term" value="P:microtubule-based process"/>
    <property type="evidence" value="ECO:0007669"/>
    <property type="project" value="InterPro"/>
</dbReference>
<evidence type="ECO:0000256" key="11">
    <source>
        <dbReference type="SAM" id="MobiDB-lite"/>
    </source>
</evidence>
<dbReference type="EMBL" id="OV725082">
    <property type="protein sequence ID" value="CAH1404770.1"/>
    <property type="molecule type" value="Genomic_DNA"/>
</dbReference>
<reference evidence="12" key="1">
    <citation type="submission" date="2022-01" db="EMBL/GenBank/DDBJ databases">
        <authorList>
            <person name="King R."/>
        </authorList>
    </citation>
    <scope>NUCLEOTIDE SEQUENCE</scope>
</reference>
<protein>
    <recommendedName>
        <fullName evidence="10">Dynein light chain</fullName>
    </recommendedName>
</protein>
<evidence type="ECO:0000256" key="6">
    <source>
        <dbReference type="ARBA" id="ARBA00022816"/>
    </source>
</evidence>
<evidence type="ECO:0000313" key="13">
    <source>
        <dbReference type="Proteomes" id="UP001152798"/>
    </source>
</evidence>
<dbReference type="InterPro" id="IPR037177">
    <property type="entry name" value="DLC_sf"/>
</dbReference>
<feature type="compositionally biased region" description="Basic and acidic residues" evidence="11">
    <location>
        <begin position="24"/>
        <end position="37"/>
    </location>
</feature>
<dbReference type="OrthoDB" id="6506078at2759"/>
<dbReference type="GO" id="GO:0005868">
    <property type="term" value="C:cytoplasmic dynein complex"/>
    <property type="evidence" value="ECO:0007669"/>
    <property type="project" value="TreeGrafter"/>
</dbReference>
<dbReference type="PANTHER" id="PTHR11886:SF35">
    <property type="entry name" value="DYNEIN LIGHT CHAIN"/>
    <property type="match status" value="1"/>
</dbReference>
<evidence type="ECO:0000256" key="5">
    <source>
        <dbReference type="ARBA" id="ARBA00022701"/>
    </source>
</evidence>
<evidence type="ECO:0000256" key="10">
    <source>
        <dbReference type="RuleBase" id="RU365010"/>
    </source>
</evidence>
<evidence type="ECO:0000313" key="12">
    <source>
        <dbReference type="EMBL" id="CAH1404770.1"/>
    </source>
</evidence>